<reference evidence="1 2" key="1">
    <citation type="submission" date="2016-10" db="EMBL/GenBank/DDBJ databases">
        <authorList>
            <person name="de Groot N.N."/>
        </authorList>
    </citation>
    <scope>NUCLEOTIDE SEQUENCE [LARGE SCALE GENOMIC DNA]</scope>
    <source>
        <strain evidence="1 2">ATCC 43154</strain>
    </source>
</reference>
<dbReference type="AlphaFoldDB" id="A0A1I4KUN4"/>
<name>A0A1I4KUN4_9BURK</name>
<gene>
    <name evidence="1" type="ORF">SAMN02982985_01639</name>
</gene>
<keyword evidence="2" id="KW-1185">Reference proteome</keyword>
<organism evidence="1 2">
    <name type="scientific">Rugamonas rubra</name>
    <dbReference type="NCBI Taxonomy" id="758825"/>
    <lineage>
        <taxon>Bacteria</taxon>
        <taxon>Pseudomonadati</taxon>
        <taxon>Pseudomonadota</taxon>
        <taxon>Betaproteobacteria</taxon>
        <taxon>Burkholderiales</taxon>
        <taxon>Oxalobacteraceae</taxon>
        <taxon>Telluria group</taxon>
        <taxon>Rugamonas</taxon>
    </lineage>
</organism>
<protein>
    <submittedName>
        <fullName evidence="1">Uncharacterized protein</fullName>
    </submittedName>
</protein>
<sequence>MILDTEQYRYQKFISDIAGQDIRAHENSESKVIACVRNWLMTESKRKDIPGGGHIFVRYERFKADLPAICKKTRIELTELTYPDYVTFAAEWVKVEPLEEGGHADQDLS</sequence>
<dbReference type="EMBL" id="FOTW01000008">
    <property type="protein sequence ID" value="SFL82333.1"/>
    <property type="molecule type" value="Genomic_DNA"/>
</dbReference>
<accession>A0A1I4KUN4</accession>
<dbReference type="Proteomes" id="UP000199470">
    <property type="component" value="Unassembled WGS sequence"/>
</dbReference>
<proteinExistence type="predicted"/>
<evidence type="ECO:0000313" key="2">
    <source>
        <dbReference type="Proteomes" id="UP000199470"/>
    </source>
</evidence>
<evidence type="ECO:0000313" key="1">
    <source>
        <dbReference type="EMBL" id="SFL82333.1"/>
    </source>
</evidence>